<gene>
    <name evidence="9" type="ORF">HanXRQr2_Chr04g0141851</name>
</gene>
<dbReference type="OrthoDB" id="547665at2759"/>
<feature type="binding site" evidence="6">
    <location>
        <position position="73"/>
    </location>
    <ligand>
        <name>ATP</name>
        <dbReference type="ChEBI" id="CHEBI:30616"/>
    </ligand>
</feature>
<dbReference type="Pfam" id="PF07714">
    <property type="entry name" value="PK_Tyr_Ser-Thr"/>
    <property type="match status" value="1"/>
</dbReference>
<proteinExistence type="predicted"/>
<keyword evidence="1" id="KW-0723">Serine/threonine-protein kinase</keyword>
<dbReference type="Proteomes" id="UP000215914">
    <property type="component" value="Unassembled WGS sequence"/>
</dbReference>
<feature type="domain" description="Protein kinase" evidence="8">
    <location>
        <begin position="327"/>
        <end position="605"/>
    </location>
</feature>
<dbReference type="FunFam" id="1.10.510.10:FF:000084">
    <property type="entry name" value="Wall-associated receptor kinase 2"/>
    <property type="match status" value="1"/>
</dbReference>
<dbReference type="Gene3D" id="3.30.200.20">
    <property type="entry name" value="Phosphorylase Kinase, domain 1"/>
    <property type="match status" value="1"/>
</dbReference>
<name>A0A9K3J3G6_HELAN</name>
<evidence type="ECO:0000256" key="1">
    <source>
        <dbReference type="ARBA" id="ARBA00022527"/>
    </source>
</evidence>
<keyword evidence="3 6" id="KW-0547">Nucleotide-binding</keyword>
<reference evidence="9" key="2">
    <citation type="submission" date="2020-06" db="EMBL/GenBank/DDBJ databases">
        <title>Helianthus annuus Genome sequencing and assembly Release 2.</title>
        <authorList>
            <person name="Gouzy J."/>
            <person name="Langlade N."/>
            <person name="Munos S."/>
        </authorList>
    </citation>
    <scope>NUCLEOTIDE SEQUENCE</scope>
    <source>
        <tissue evidence="9">Leaves</tissue>
    </source>
</reference>
<dbReference type="Gene3D" id="1.10.510.10">
    <property type="entry name" value="Transferase(Phosphotransferase) domain 1"/>
    <property type="match status" value="2"/>
</dbReference>
<feature type="domain" description="Protein kinase" evidence="8">
    <location>
        <begin position="42"/>
        <end position="321"/>
    </location>
</feature>
<dbReference type="InterPro" id="IPR001245">
    <property type="entry name" value="Ser-Thr/Tyr_kinase_cat_dom"/>
</dbReference>
<dbReference type="EMBL" id="MNCJ02000319">
    <property type="protein sequence ID" value="KAF5808123.1"/>
    <property type="molecule type" value="Genomic_DNA"/>
</dbReference>
<dbReference type="GO" id="GO:0004672">
    <property type="term" value="F:protein kinase activity"/>
    <property type="evidence" value="ECO:0000318"/>
    <property type="project" value="GO_Central"/>
</dbReference>
<evidence type="ECO:0000256" key="5">
    <source>
        <dbReference type="ARBA" id="ARBA00022840"/>
    </source>
</evidence>
<dbReference type="GO" id="GO:0005524">
    <property type="term" value="F:ATP binding"/>
    <property type="evidence" value="ECO:0007669"/>
    <property type="project" value="UniProtKB-UniRule"/>
</dbReference>
<dbReference type="FunFam" id="3.30.200.20:FF:000039">
    <property type="entry name" value="receptor-like protein kinase FERONIA"/>
    <property type="match status" value="1"/>
</dbReference>
<dbReference type="PANTHER" id="PTHR27003:SF342">
    <property type="entry name" value="TYROSINE-PROTEIN KINASE, CSF-1_PDGF RECEPTOR FAMILY-RELATED"/>
    <property type="match status" value="1"/>
</dbReference>
<comment type="caution">
    <text evidence="9">The sequence shown here is derived from an EMBL/GenBank/DDBJ whole genome shotgun (WGS) entry which is preliminary data.</text>
</comment>
<evidence type="ECO:0000256" key="6">
    <source>
        <dbReference type="PROSITE-ProRule" id="PRU10141"/>
    </source>
</evidence>
<evidence type="ECO:0000256" key="7">
    <source>
        <dbReference type="SAM" id="MobiDB-lite"/>
    </source>
</evidence>
<feature type="region of interest" description="Disordered" evidence="7">
    <location>
        <begin position="1"/>
        <end position="23"/>
    </location>
</feature>
<dbReference type="GO" id="GO:0004674">
    <property type="term" value="F:protein serine/threonine kinase activity"/>
    <property type="evidence" value="ECO:0007669"/>
    <property type="project" value="UniProtKB-KW"/>
</dbReference>
<protein>
    <recommendedName>
        <fullName evidence="8">Protein kinase domain-containing protein</fullName>
    </recommendedName>
</protein>
<dbReference type="InterPro" id="IPR017441">
    <property type="entry name" value="Protein_kinase_ATP_BS"/>
</dbReference>
<keyword evidence="2 9" id="KW-0808">Transferase</keyword>
<evidence type="ECO:0000256" key="2">
    <source>
        <dbReference type="ARBA" id="ARBA00022679"/>
    </source>
</evidence>
<evidence type="ECO:0000259" key="8">
    <source>
        <dbReference type="PROSITE" id="PS50011"/>
    </source>
</evidence>
<reference evidence="9" key="1">
    <citation type="journal article" date="2017" name="Nature">
        <title>The sunflower genome provides insights into oil metabolism, flowering and Asterid evolution.</title>
        <authorList>
            <person name="Badouin H."/>
            <person name="Gouzy J."/>
            <person name="Grassa C.J."/>
            <person name="Murat F."/>
            <person name="Staton S.E."/>
            <person name="Cottret L."/>
            <person name="Lelandais-Briere C."/>
            <person name="Owens G.L."/>
            <person name="Carrere S."/>
            <person name="Mayjonade B."/>
            <person name="Legrand L."/>
            <person name="Gill N."/>
            <person name="Kane N.C."/>
            <person name="Bowers J.E."/>
            <person name="Hubner S."/>
            <person name="Bellec A."/>
            <person name="Berard A."/>
            <person name="Berges H."/>
            <person name="Blanchet N."/>
            <person name="Boniface M.C."/>
            <person name="Brunel D."/>
            <person name="Catrice O."/>
            <person name="Chaidir N."/>
            <person name="Claudel C."/>
            <person name="Donnadieu C."/>
            <person name="Faraut T."/>
            <person name="Fievet G."/>
            <person name="Helmstetter N."/>
            <person name="King M."/>
            <person name="Knapp S.J."/>
            <person name="Lai Z."/>
            <person name="Le Paslier M.C."/>
            <person name="Lippi Y."/>
            <person name="Lorenzon L."/>
            <person name="Mandel J.R."/>
            <person name="Marage G."/>
            <person name="Marchand G."/>
            <person name="Marquand E."/>
            <person name="Bret-Mestries E."/>
            <person name="Morien E."/>
            <person name="Nambeesan S."/>
            <person name="Nguyen T."/>
            <person name="Pegot-Espagnet P."/>
            <person name="Pouilly N."/>
            <person name="Raftis F."/>
            <person name="Sallet E."/>
            <person name="Schiex T."/>
            <person name="Thomas J."/>
            <person name="Vandecasteele C."/>
            <person name="Vares D."/>
            <person name="Vear F."/>
            <person name="Vautrin S."/>
            <person name="Crespi M."/>
            <person name="Mangin B."/>
            <person name="Burke J.M."/>
            <person name="Salse J."/>
            <person name="Munos S."/>
            <person name="Vincourt P."/>
            <person name="Rieseberg L.H."/>
            <person name="Langlade N.B."/>
        </authorList>
    </citation>
    <scope>NUCLEOTIDE SEQUENCE</scope>
    <source>
        <tissue evidence="9">Leaves</tissue>
    </source>
</reference>
<keyword evidence="4" id="KW-0418">Kinase</keyword>
<evidence type="ECO:0000313" key="9">
    <source>
        <dbReference type="EMBL" id="KAF5808123.1"/>
    </source>
</evidence>
<dbReference type="PANTHER" id="PTHR27003">
    <property type="entry name" value="OS07G0166700 PROTEIN"/>
    <property type="match status" value="1"/>
</dbReference>
<dbReference type="InterPro" id="IPR011009">
    <property type="entry name" value="Kinase-like_dom_sf"/>
</dbReference>
<dbReference type="PROSITE" id="PS00107">
    <property type="entry name" value="PROTEIN_KINASE_ATP"/>
    <property type="match status" value="1"/>
</dbReference>
<evidence type="ECO:0000256" key="4">
    <source>
        <dbReference type="ARBA" id="ARBA00022777"/>
    </source>
</evidence>
<dbReference type="SUPFAM" id="SSF56112">
    <property type="entry name" value="Protein kinase-like (PK-like)"/>
    <property type="match status" value="2"/>
</dbReference>
<dbReference type="GO" id="GO:0004714">
    <property type="term" value="F:transmembrane receptor protein tyrosine kinase activity"/>
    <property type="evidence" value="ECO:0007669"/>
    <property type="project" value="InterPro"/>
</dbReference>
<dbReference type="CDD" id="cd14066">
    <property type="entry name" value="STKc_IRAK"/>
    <property type="match status" value="1"/>
</dbReference>
<accession>A0A9K3J3G6</accession>
<dbReference type="Pfam" id="PF00069">
    <property type="entry name" value="Pkinase"/>
    <property type="match status" value="1"/>
</dbReference>
<dbReference type="AlphaFoldDB" id="A0A9K3J3G6"/>
<dbReference type="PROSITE" id="PS00108">
    <property type="entry name" value="PROTEIN_KINASE_ST"/>
    <property type="match status" value="1"/>
</dbReference>
<dbReference type="InterPro" id="IPR008271">
    <property type="entry name" value="Ser/Thr_kinase_AS"/>
</dbReference>
<dbReference type="PROSITE" id="PS50011">
    <property type="entry name" value="PROTEIN_KINASE_DOM"/>
    <property type="match status" value="2"/>
</dbReference>
<evidence type="ECO:0000313" key="10">
    <source>
        <dbReference type="Proteomes" id="UP000215914"/>
    </source>
</evidence>
<keyword evidence="5 6" id="KW-0067">ATP-binding</keyword>
<dbReference type="InterPro" id="IPR045272">
    <property type="entry name" value="ANXUR1/2-like"/>
</dbReference>
<sequence length="610" mass="68784">MIFSAGDGKESEPSTPLPPPYSGHNHVGDIEFHEILAGTDNFDESLVIGRGGFGKVYKGCINHGENLVVSAIKRLDPESSQGASEFWSEVQMLSRLRHCNIVSLIGYCTHEQEKILVYEYMPNGTLSDHLHKQGTPLSWFRRLNICIGAGLGLRYLHNDVGIDSGVIHRDFKSSNILLNESWESKISDFGLSKTCPTNQLSTHVNTLVKGTFGYLDPNYFRTGKLTRKSDVYAFGVVLLEVLCGKPALEELVDGEWRNLATWAQDSIKEGNLKNIIDSDIMGEISPKCLRKFVKMTERCLHDNTEQRPTMDAVVVTLKSVLALQEKLSMQAAGSRTIFGRMVDLLPFPTNGENSGRVEHNTLAPSKHGDGIVVAVKMLTSKTRQAYDKRQTKHIAELAHPNINIGGIFECRDSKHKYFNQLLFPNRGNFAEPLSWGTRLMIMIGVARGLTYLHLNKVHCDIRPSNILLDEEFNAKLEGITKTVTKETHISTWVRETMYYMAPEYFWNGDLSMKSDIYSFGVVLLESMTGRKAWVYGHIEKASLVDWASTVKSRIIYLKEIMDPRLNHNYPLQGAFECFDLVLRCIANESKDRPSSKEVLQTLERIYALNK</sequence>
<organism evidence="9 10">
    <name type="scientific">Helianthus annuus</name>
    <name type="common">Common sunflower</name>
    <dbReference type="NCBI Taxonomy" id="4232"/>
    <lineage>
        <taxon>Eukaryota</taxon>
        <taxon>Viridiplantae</taxon>
        <taxon>Streptophyta</taxon>
        <taxon>Embryophyta</taxon>
        <taxon>Tracheophyta</taxon>
        <taxon>Spermatophyta</taxon>
        <taxon>Magnoliopsida</taxon>
        <taxon>eudicotyledons</taxon>
        <taxon>Gunneridae</taxon>
        <taxon>Pentapetalae</taxon>
        <taxon>asterids</taxon>
        <taxon>campanulids</taxon>
        <taxon>Asterales</taxon>
        <taxon>Asteraceae</taxon>
        <taxon>Asteroideae</taxon>
        <taxon>Heliantheae alliance</taxon>
        <taxon>Heliantheae</taxon>
        <taxon>Helianthus</taxon>
    </lineage>
</organism>
<dbReference type="InterPro" id="IPR000719">
    <property type="entry name" value="Prot_kinase_dom"/>
</dbReference>
<dbReference type="GO" id="GO:0005886">
    <property type="term" value="C:plasma membrane"/>
    <property type="evidence" value="ECO:0000318"/>
    <property type="project" value="GO_Central"/>
</dbReference>
<evidence type="ECO:0000256" key="3">
    <source>
        <dbReference type="ARBA" id="ARBA00022741"/>
    </source>
</evidence>
<dbReference type="Gramene" id="mRNA:HanXRQr2_Chr04g0141851">
    <property type="protein sequence ID" value="mRNA:HanXRQr2_Chr04g0141851"/>
    <property type="gene ID" value="HanXRQr2_Chr04g0141851"/>
</dbReference>
<keyword evidence="10" id="KW-1185">Reference proteome</keyword>